<dbReference type="EMBL" id="BGZK01001696">
    <property type="protein sequence ID" value="GBP84746.1"/>
    <property type="molecule type" value="Genomic_DNA"/>
</dbReference>
<dbReference type="AlphaFoldDB" id="A0A4C1Z845"/>
<dbReference type="PRINTS" id="PR00173">
    <property type="entry name" value="EDTRNSPORT"/>
</dbReference>
<comment type="similarity">
    <text evidence="2 9">Belongs to the dicarboxylate/amino acid:cation symporter (DAACS) (TC 2.A.23) family.</text>
</comment>
<feature type="transmembrane region" description="Helical" evidence="9">
    <location>
        <begin position="31"/>
        <end position="52"/>
    </location>
</feature>
<evidence type="ECO:0000313" key="10">
    <source>
        <dbReference type="EMBL" id="GBP84746.1"/>
    </source>
</evidence>
<keyword evidence="6 9" id="KW-1133">Transmembrane helix</keyword>
<keyword evidence="5 9" id="KW-0769">Symport</keyword>
<keyword evidence="4 9" id="KW-0812">Transmembrane</keyword>
<reference evidence="10 11" key="1">
    <citation type="journal article" date="2019" name="Commun. Biol.">
        <title>The bagworm genome reveals a unique fibroin gene that provides high tensile strength.</title>
        <authorList>
            <person name="Kono N."/>
            <person name="Nakamura H."/>
            <person name="Ohtoshi R."/>
            <person name="Tomita M."/>
            <person name="Numata K."/>
            <person name="Arakawa K."/>
        </authorList>
    </citation>
    <scope>NUCLEOTIDE SEQUENCE [LARGE SCALE GENOMIC DNA]</scope>
</reference>
<keyword evidence="11" id="KW-1185">Reference proteome</keyword>
<evidence type="ECO:0000256" key="5">
    <source>
        <dbReference type="ARBA" id="ARBA00022847"/>
    </source>
</evidence>
<accession>A0A4C1Z845</accession>
<organism evidence="10 11">
    <name type="scientific">Eumeta variegata</name>
    <name type="common">Bagworm moth</name>
    <name type="synonym">Eumeta japonica</name>
    <dbReference type="NCBI Taxonomy" id="151549"/>
    <lineage>
        <taxon>Eukaryota</taxon>
        <taxon>Metazoa</taxon>
        <taxon>Ecdysozoa</taxon>
        <taxon>Arthropoda</taxon>
        <taxon>Hexapoda</taxon>
        <taxon>Insecta</taxon>
        <taxon>Pterygota</taxon>
        <taxon>Neoptera</taxon>
        <taxon>Endopterygota</taxon>
        <taxon>Lepidoptera</taxon>
        <taxon>Glossata</taxon>
        <taxon>Ditrysia</taxon>
        <taxon>Tineoidea</taxon>
        <taxon>Psychidae</taxon>
        <taxon>Oiketicinae</taxon>
        <taxon>Eumeta</taxon>
    </lineage>
</organism>
<sequence length="217" mass="23490">MNSKGKPKTFTDRYTPVERQGLAKWLVDNTMLFVTLAGVFAGIAIGFGFRSYNLGADALLLISYPGELFMRVLKLMILPLIIASLIAGSASLNAKMSGKIAAKANLTMTKRKDLNVKLDVKCSKLSKILLLSALTAGKPTFGRRRLLDPLVIYETWLNANHTLSKTWTDNTAGSTSAVPMGKGERLIIGHAGTVKGFVPDALLAFKSQKTGNEFGRV</sequence>
<dbReference type="GO" id="GO:0005886">
    <property type="term" value="C:plasma membrane"/>
    <property type="evidence" value="ECO:0007669"/>
    <property type="project" value="TreeGrafter"/>
</dbReference>
<comment type="caution">
    <text evidence="9">Lacks conserved residue(s) required for the propagation of feature annotation.</text>
</comment>
<evidence type="ECO:0000256" key="3">
    <source>
        <dbReference type="ARBA" id="ARBA00022448"/>
    </source>
</evidence>
<dbReference type="InterPro" id="IPR050746">
    <property type="entry name" value="DAACS"/>
</dbReference>
<name>A0A4C1Z845_EUMVA</name>
<comment type="subcellular location">
    <subcellularLocation>
        <location evidence="1 9">Membrane</location>
        <topology evidence="1 9">Multi-pass membrane protein</topology>
    </subcellularLocation>
</comment>
<dbReference type="Gene3D" id="1.10.3860.10">
    <property type="entry name" value="Sodium:dicarboxylate symporter"/>
    <property type="match status" value="1"/>
</dbReference>
<dbReference type="Pfam" id="PF00375">
    <property type="entry name" value="SDF"/>
    <property type="match status" value="1"/>
</dbReference>
<dbReference type="SUPFAM" id="SSF118215">
    <property type="entry name" value="Proton glutamate symport protein"/>
    <property type="match status" value="1"/>
</dbReference>
<keyword evidence="3 9" id="KW-0813">Transport</keyword>
<dbReference type="PANTHER" id="PTHR11958">
    <property type="entry name" value="SODIUM/DICARBOXYLATE SYMPORTER-RELATED"/>
    <property type="match status" value="1"/>
</dbReference>
<evidence type="ECO:0000256" key="1">
    <source>
        <dbReference type="ARBA" id="ARBA00004141"/>
    </source>
</evidence>
<evidence type="ECO:0000256" key="6">
    <source>
        <dbReference type="ARBA" id="ARBA00022989"/>
    </source>
</evidence>
<evidence type="ECO:0000256" key="8">
    <source>
        <dbReference type="ARBA" id="ARBA00023180"/>
    </source>
</evidence>
<dbReference type="Proteomes" id="UP000299102">
    <property type="component" value="Unassembled WGS sequence"/>
</dbReference>
<dbReference type="STRING" id="151549.A0A4C1Z845"/>
<comment type="caution">
    <text evidence="10">The sequence shown here is derived from an EMBL/GenBank/DDBJ whole genome shotgun (WGS) entry which is preliminary data.</text>
</comment>
<gene>
    <name evidence="10" type="primary">glt-6</name>
    <name evidence="10" type="ORF">EVAR_67303_1</name>
</gene>
<keyword evidence="8" id="KW-0325">Glycoprotein</keyword>
<protein>
    <recommendedName>
        <fullName evidence="9">Amino acid transporter</fullName>
    </recommendedName>
</protein>
<feature type="transmembrane region" description="Helical" evidence="9">
    <location>
        <begin position="72"/>
        <end position="94"/>
    </location>
</feature>
<proteinExistence type="inferred from homology"/>
<dbReference type="InterPro" id="IPR036458">
    <property type="entry name" value="Na:dicarbo_symporter_sf"/>
</dbReference>
<evidence type="ECO:0000256" key="2">
    <source>
        <dbReference type="ARBA" id="ARBA00006148"/>
    </source>
</evidence>
<dbReference type="PANTHER" id="PTHR11958:SF111">
    <property type="entry name" value="AMINO ACID TRANSPORTER"/>
    <property type="match status" value="1"/>
</dbReference>
<keyword evidence="7 9" id="KW-0472">Membrane</keyword>
<evidence type="ECO:0000256" key="4">
    <source>
        <dbReference type="ARBA" id="ARBA00022692"/>
    </source>
</evidence>
<dbReference type="GO" id="GO:0015175">
    <property type="term" value="F:neutral L-amino acid transmembrane transporter activity"/>
    <property type="evidence" value="ECO:0007669"/>
    <property type="project" value="TreeGrafter"/>
</dbReference>
<evidence type="ECO:0000313" key="11">
    <source>
        <dbReference type="Proteomes" id="UP000299102"/>
    </source>
</evidence>
<dbReference type="InterPro" id="IPR001991">
    <property type="entry name" value="Na-dicarboxylate_symporter"/>
</dbReference>
<dbReference type="GO" id="GO:0015501">
    <property type="term" value="F:glutamate:sodium symporter activity"/>
    <property type="evidence" value="ECO:0007669"/>
    <property type="project" value="TreeGrafter"/>
</dbReference>
<evidence type="ECO:0000256" key="7">
    <source>
        <dbReference type="ARBA" id="ARBA00023136"/>
    </source>
</evidence>
<dbReference type="GO" id="GO:0005313">
    <property type="term" value="F:L-glutamate transmembrane transporter activity"/>
    <property type="evidence" value="ECO:0007669"/>
    <property type="project" value="TreeGrafter"/>
</dbReference>
<dbReference type="InterPro" id="IPR018107">
    <property type="entry name" value="Na-dicarboxylate_symporter_CS"/>
</dbReference>
<evidence type="ECO:0000256" key="9">
    <source>
        <dbReference type="RuleBase" id="RU361216"/>
    </source>
</evidence>
<dbReference type="PROSITE" id="PS00713">
    <property type="entry name" value="NA_DICARBOXYL_SYMP_1"/>
    <property type="match status" value="1"/>
</dbReference>
<dbReference type="OrthoDB" id="7460492at2759"/>